<comment type="caution">
    <text evidence="2">The sequence shown here is derived from an EMBL/GenBank/DDBJ whole genome shotgun (WGS) entry which is preliminary data.</text>
</comment>
<gene>
    <name evidence="2" type="ORF">KK103_16750</name>
</gene>
<evidence type="ECO:0008006" key="4">
    <source>
        <dbReference type="Google" id="ProtNLM"/>
    </source>
</evidence>
<organism evidence="2 3">
    <name type="scientific">Curtobacterium flaccumfaciens pv. flaccumfaciens</name>
    <dbReference type="NCBI Taxonomy" id="138532"/>
    <lineage>
        <taxon>Bacteria</taxon>
        <taxon>Bacillati</taxon>
        <taxon>Actinomycetota</taxon>
        <taxon>Actinomycetes</taxon>
        <taxon>Micrococcales</taxon>
        <taxon>Microbacteriaceae</taxon>
        <taxon>Curtobacterium</taxon>
    </lineage>
</organism>
<keyword evidence="1" id="KW-0732">Signal</keyword>
<reference evidence="2" key="1">
    <citation type="submission" date="2021-05" db="EMBL/GenBank/DDBJ databases">
        <title>Whole genome sequence of Curtobacterium flaccumfaciens pv. flaccumfaciens strain CFBP 3417.</title>
        <authorList>
            <person name="Osdaghi E."/>
            <person name="Taghouti G."/>
            <person name="Portier P."/>
            <person name="Fazliarab A."/>
            <person name="Taghavi S.M."/>
            <person name="Briand M."/>
            <person name="Le-Saux M."/>
            <person name="Jacques M.-A."/>
        </authorList>
    </citation>
    <scope>NUCLEOTIDE SEQUENCE</scope>
    <source>
        <strain evidence="2">CFBP 3417</strain>
    </source>
</reference>
<feature type="signal peptide" evidence="1">
    <location>
        <begin position="1"/>
        <end position="33"/>
    </location>
</feature>
<feature type="chain" id="PRO_5040487539" description="Camelysin metallo-endopeptidase" evidence="1">
    <location>
        <begin position="34"/>
        <end position="193"/>
    </location>
</feature>
<proteinExistence type="predicted"/>
<accession>A0A9Q2ZSL2</accession>
<protein>
    <recommendedName>
        <fullName evidence="4">Camelysin metallo-endopeptidase</fullName>
    </recommendedName>
</protein>
<dbReference type="GeneID" id="99623857"/>
<dbReference type="Proteomes" id="UP000709437">
    <property type="component" value="Unassembled WGS sequence"/>
</dbReference>
<dbReference type="RefSeq" id="WP_042539623.1">
    <property type="nucleotide sequence ID" value="NZ_JAHEWX010000031.1"/>
</dbReference>
<evidence type="ECO:0000313" key="2">
    <source>
        <dbReference type="EMBL" id="MBT1543414.1"/>
    </source>
</evidence>
<evidence type="ECO:0000313" key="3">
    <source>
        <dbReference type="Proteomes" id="UP000709437"/>
    </source>
</evidence>
<sequence length="193" mass="19759">MHITSRHGRTAAWIAFPLAVVASGALIATASYAAFSSSTDNAANSWRTGAVSLTDDDQGVAMFDADDLVPGSSGSNCITVTANTTNASTVKLFTTDQADDDALAEHVGLTVERGSLGTPGDCSTFTTATTVHDGTLAGLMESESFGTGVDAWKPATGTASTTYRISYDLSAGAPNTVQSSEAGTTFVWEAQTD</sequence>
<dbReference type="EMBL" id="JAHEWX010000031">
    <property type="protein sequence ID" value="MBT1543414.1"/>
    <property type="molecule type" value="Genomic_DNA"/>
</dbReference>
<name>A0A9Q2ZSL2_9MICO</name>
<dbReference type="AlphaFoldDB" id="A0A9Q2ZSL2"/>
<evidence type="ECO:0000256" key="1">
    <source>
        <dbReference type="SAM" id="SignalP"/>
    </source>
</evidence>